<dbReference type="SUPFAM" id="SSF55816">
    <property type="entry name" value="5'-nucleotidase (syn. UDP-sugar hydrolase), C-terminal domain"/>
    <property type="match status" value="1"/>
</dbReference>
<keyword evidence="2" id="KW-0732">Signal</keyword>
<evidence type="ECO:0000256" key="3">
    <source>
        <dbReference type="RuleBase" id="RU362119"/>
    </source>
</evidence>
<dbReference type="InterPro" id="IPR004843">
    <property type="entry name" value="Calcineurin-like_PHP"/>
</dbReference>
<dbReference type="RefSeq" id="WP_073306226.1">
    <property type="nucleotide sequence ID" value="NZ_FRAW01000051.1"/>
</dbReference>
<dbReference type="InterPro" id="IPR036907">
    <property type="entry name" value="5'-Nucleotdase_C_sf"/>
</dbReference>
<dbReference type="GO" id="GO:0046872">
    <property type="term" value="F:metal ion binding"/>
    <property type="evidence" value="ECO:0007669"/>
    <property type="project" value="InterPro"/>
</dbReference>
<evidence type="ECO:0000313" key="7">
    <source>
        <dbReference type="Proteomes" id="UP000184275"/>
    </source>
</evidence>
<dbReference type="Pfam" id="PF00149">
    <property type="entry name" value="Metallophos"/>
    <property type="match status" value="1"/>
</dbReference>
<dbReference type="AlphaFoldDB" id="A0A1M6Z1P1"/>
<keyword evidence="7" id="KW-1185">Reference proteome</keyword>
<evidence type="ECO:0000259" key="5">
    <source>
        <dbReference type="Pfam" id="PF02872"/>
    </source>
</evidence>
<dbReference type="PANTHER" id="PTHR11575">
    <property type="entry name" value="5'-NUCLEOTIDASE-RELATED"/>
    <property type="match status" value="1"/>
</dbReference>
<dbReference type="PROSITE" id="PS00786">
    <property type="entry name" value="5_NUCLEOTIDASE_2"/>
    <property type="match status" value="1"/>
</dbReference>
<reference evidence="7" key="1">
    <citation type="submission" date="2016-11" db="EMBL/GenBank/DDBJ databases">
        <authorList>
            <person name="Varghese N."/>
            <person name="Submissions S."/>
        </authorList>
    </citation>
    <scope>NUCLEOTIDE SEQUENCE [LARGE SCALE GENOMIC DNA]</scope>
    <source>
        <strain evidence="7">UWOS</strain>
    </source>
</reference>
<dbReference type="Pfam" id="PF02872">
    <property type="entry name" value="5_nucleotid_C"/>
    <property type="match status" value="1"/>
</dbReference>
<dbReference type="PANTHER" id="PTHR11575:SF24">
    <property type="entry name" value="5'-NUCLEOTIDASE"/>
    <property type="match status" value="1"/>
</dbReference>
<dbReference type="GO" id="GO:0009166">
    <property type="term" value="P:nucleotide catabolic process"/>
    <property type="evidence" value="ECO:0007669"/>
    <property type="project" value="InterPro"/>
</dbReference>
<proteinExistence type="inferred from homology"/>
<dbReference type="Proteomes" id="UP000184275">
    <property type="component" value="Unassembled WGS sequence"/>
</dbReference>
<dbReference type="InterPro" id="IPR006146">
    <property type="entry name" value="5'-Nucleotdase_CS"/>
</dbReference>
<dbReference type="InterPro" id="IPR008334">
    <property type="entry name" value="5'-Nucleotdase_C"/>
</dbReference>
<dbReference type="GO" id="GO:0016788">
    <property type="term" value="F:hydrolase activity, acting on ester bonds"/>
    <property type="evidence" value="ECO:0007669"/>
    <property type="project" value="InterPro"/>
</dbReference>
<keyword evidence="3" id="KW-0547">Nucleotide-binding</keyword>
<dbReference type="InterPro" id="IPR006179">
    <property type="entry name" value="5_nucleotidase/apyrase"/>
</dbReference>
<comment type="similarity">
    <text evidence="1 3">Belongs to the 5'-nucleotidase family.</text>
</comment>
<dbReference type="PRINTS" id="PR01607">
    <property type="entry name" value="APYRASEFAMLY"/>
</dbReference>
<evidence type="ECO:0000313" key="6">
    <source>
        <dbReference type="EMBL" id="SHL24239.1"/>
    </source>
</evidence>
<organism evidence="6 7">
    <name type="scientific">Fibrobacter intestinalis</name>
    <dbReference type="NCBI Taxonomy" id="28122"/>
    <lineage>
        <taxon>Bacteria</taxon>
        <taxon>Pseudomonadati</taxon>
        <taxon>Fibrobacterota</taxon>
        <taxon>Fibrobacteria</taxon>
        <taxon>Fibrobacterales</taxon>
        <taxon>Fibrobacteraceae</taxon>
        <taxon>Fibrobacter</taxon>
    </lineage>
</organism>
<evidence type="ECO:0000256" key="2">
    <source>
        <dbReference type="ARBA" id="ARBA00022729"/>
    </source>
</evidence>
<dbReference type="InterPro" id="IPR029052">
    <property type="entry name" value="Metallo-depent_PP-like"/>
</dbReference>
<feature type="domain" description="5'-Nucleotidase C-terminal" evidence="5">
    <location>
        <begin position="326"/>
        <end position="464"/>
    </location>
</feature>
<accession>A0A1M6Z1P1</accession>
<dbReference type="SUPFAM" id="SSF56300">
    <property type="entry name" value="Metallo-dependent phosphatases"/>
    <property type="match status" value="1"/>
</dbReference>
<feature type="domain" description="Calcineurin-like phosphoesterase" evidence="4">
    <location>
        <begin position="38"/>
        <end position="236"/>
    </location>
</feature>
<dbReference type="Gene3D" id="3.90.780.10">
    <property type="entry name" value="5'-Nucleotidase, C-terminal domain"/>
    <property type="match status" value="1"/>
</dbReference>
<name>A0A1M6Z1P1_9BACT</name>
<sequence length="512" mass="55817">MFGLQIFALLGVCALLFCCEKENASPKKERSIVVVYENDVHCQGEGYAKFAAVRDAVRDTADVLTVTSGDFLQGGAFCGMTKGASVVALMNAVGYDAVALGNHEFDYKIPRLLEVAGSLNAPVVCSNFERENLPVFSPSVLKRVGDKTVAFVGVLTPHTEFAESYAFHDTLLRKFYRVPAKGLAQKVQSAVDAARRDGADYVLLLSHLGMEPPATSVDLIRNTTGIHAVLDGHSHSVIRERFVQNKTGDSVLLSQTGSHFKNVGLLDISPEGIFHSRLLPLDSVKSASEKVSVVYDSILADASRRWEGKIAYSDFALMIEDSGGDRAVRNAETNLGDFVADAMRFATGAQIALVNGGAIRKSIPAGSVRYRDVLDAMPFENEMLLIRARGGEILGAIREGLSKWPAEFGGFLQVSGLRIFLSVGDSLRLERVEVEQDGAFVALDSAAFYTVGLSSYVAYAGEEIVSFRQSERMPCRILTDTEAMERFMENLGGKIPDVYRAPQGRILFQRMR</sequence>
<evidence type="ECO:0000259" key="4">
    <source>
        <dbReference type="Pfam" id="PF00149"/>
    </source>
</evidence>
<dbReference type="GO" id="GO:0000166">
    <property type="term" value="F:nucleotide binding"/>
    <property type="evidence" value="ECO:0007669"/>
    <property type="project" value="UniProtKB-KW"/>
</dbReference>
<evidence type="ECO:0000256" key="1">
    <source>
        <dbReference type="ARBA" id="ARBA00006654"/>
    </source>
</evidence>
<protein>
    <submittedName>
        <fullName evidence="6">2',3'-cyclic-nucleotide 2'-phosphodiesterase/5'-or 3'-nucleotidase, 5'-nucleotidase family</fullName>
    </submittedName>
</protein>
<keyword evidence="3" id="KW-0378">Hydrolase</keyword>
<gene>
    <name evidence="6" type="ORF">SAMN05720469_1519</name>
</gene>
<dbReference type="EMBL" id="FRAW01000051">
    <property type="protein sequence ID" value="SHL24239.1"/>
    <property type="molecule type" value="Genomic_DNA"/>
</dbReference>
<dbReference type="Gene3D" id="3.60.21.10">
    <property type="match status" value="1"/>
</dbReference>